<evidence type="ECO:0000256" key="4">
    <source>
        <dbReference type="ARBA" id="ARBA00022729"/>
    </source>
</evidence>
<dbReference type="EC" id="3.2.1.21" evidence="3"/>
<comment type="similarity">
    <text evidence="2 9">Belongs to the glycosyl hydrolase 1 family.</text>
</comment>
<feature type="chain" id="PRO_5007301576" description="beta-glucosidase" evidence="10">
    <location>
        <begin position="21"/>
        <end position="506"/>
    </location>
</feature>
<dbReference type="GO" id="GO:0016740">
    <property type="term" value="F:transferase activity"/>
    <property type="evidence" value="ECO:0007669"/>
    <property type="project" value="UniProtKB-KW"/>
</dbReference>
<keyword evidence="5 11" id="KW-0378">Hydrolase</keyword>
<evidence type="ECO:0000256" key="8">
    <source>
        <dbReference type="ARBA" id="ARBA00023295"/>
    </source>
</evidence>
<evidence type="ECO:0000256" key="6">
    <source>
        <dbReference type="ARBA" id="ARBA00023157"/>
    </source>
</evidence>
<dbReference type="InterPro" id="IPR033132">
    <property type="entry name" value="GH_1_N_CS"/>
</dbReference>
<keyword evidence="4 10" id="KW-0732">Signal</keyword>
<feature type="signal peptide" evidence="10">
    <location>
        <begin position="1"/>
        <end position="20"/>
    </location>
</feature>
<name>A0A139ZPC7_ARATH</name>
<evidence type="ECO:0000256" key="1">
    <source>
        <dbReference type="ARBA" id="ARBA00000448"/>
    </source>
</evidence>
<dbReference type="PRINTS" id="PR00131">
    <property type="entry name" value="GLHYDRLASE1"/>
</dbReference>
<proteinExistence type="inferred from homology"/>
<evidence type="ECO:0000256" key="10">
    <source>
        <dbReference type="SAM" id="SignalP"/>
    </source>
</evidence>
<comment type="catalytic activity">
    <reaction evidence="1">
        <text>Hydrolysis of terminal, non-reducing beta-D-glucosyl residues with release of beta-D-glucose.</text>
        <dbReference type="EC" id="3.2.1.21"/>
    </reaction>
</comment>
<keyword evidence="6" id="KW-1015">Disulfide bond</keyword>
<evidence type="ECO:0000256" key="5">
    <source>
        <dbReference type="ARBA" id="ARBA00022801"/>
    </source>
</evidence>
<protein>
    <recommendedName>
        <fullName evidence="3">beta-glucosidase</fullName>
        <ecNumber evidence="3">3.2.1.21</ecNumber>
    </recommendedName>
</protein>
<dbReference type="Gene3D" id="3.20.20.80">
    <property type="entry name" value="Glycosidases"/>
    <property type="match status" value="1"/>
</dbReference>
<keyword evidence="8" id="KW-0326">Glycosidase</keyword>
<evidence type="ECO:0000313" key="11">
    <source>
        <dbReference type="EMBL" id="AJW76497.1"/>
    </source>
</evidence>
<gene>
    <name evidence="11" type="primary">BGLU6</name>
</gene>
<dbReference type="PROSITE" id="PS00653">
    <property type="entry name" value="GLYCOSYL_HYDROL_F1_2"/>
    <property type="match status" value="1"/>
</dbReference>
<dbReference type="GO" id="GO:0008422">
    <property type="term" value="F:beta-glucosidase activity"/>
    <property type="evidence" value="ECO:0007669"/>
    <property type="project" value="UniProtKB-EC"/>
</dbReference>
<evidence type="ECO:0000256" key="9">
    <source>
        <dbReference type="RuleBase" id="RU003690"/>
    </source>
</evidence>
<evidence type="ECO:0000256" key="2">
    <source>
        <dbReference type="ARBA" id="ARBA00010838"/>
    </source>
</evidence>
<dbReference type="PANTHER" id="PTHR10353:SF150">
    <property type="entry name" value="BETA-GLUCOSIDASE 1-RELATED"/>
    <property type="match status" value="1"/>
</dbReference>
<reference evidence="11" key="1">
    <citation type="journal article" date="2016" name="J. Exp. Bot.">
        <title>Natural variation in flavonol accumulation in Arabidopsis is determined by the flavonol glucosyltransferase BGLU6.</title>
        <authorList>
            <person name="Ishihara H."/>
            <person name="Tohge T."/>
            <person name="Viehover P."/>
            <person name="Fernie A.R."/>
            <person name="Weisshaar B."/>
            <person name="Stracke R."/>
        </authorList>
    </citation>
    <scope>NUCLEOTIDE SEQUENCE</scope>
</reference>
<sequence>MKKTFALITIFLAFAFSGKCSDVFSRSDFPEGFVFGSSTSAYQWEGAVAEDGRKPSVWDTFCHSHNNQGNGDITCDGYHKYKEDVKLMVDTNLDAFRFSISWSRLIPNRRGPVNQKGLQFYKNLIQELVSHGIEPYVTLHHFDHPQYLEDEYEGWLNHMIVEDFTAYADVCFREFGNHVKFWTTINEGNIFSIGGYNDGDSPPGRCSIPGQNCLLGNSSTEPYIVGHNLLLAHASVSRLYKQNYKDKQGGSIGFSILTIGFSPSTSSKDDAIATQRANDFFNGWMLGPLIYGDYPDTMKRIVGSRMPIFSEEESEQVKGSSDYIGINHYLAASITNSKLKPSISGNTDFYSDMNVILSFFANFSSSEYDVAPWAIEAVLEYVKQSYGNPPVYILENGRPINRDSQLKEKDTPRIEFLQAYIGGVLKSIRNGSDTRGYFVWSLMDLYEIKGGYDVGYGLYSVNFSDPHRKRSPKLSAHWYSDFLKGKTAFLGSQGITELQSNLSPYS</sequence>
<dbReference type="AlphaFoldDB" id="A0A139ZPC7"/>
<dbReference type="SUPFAM" id="SSF51445">
    <property type="entry name" value="(Trans)glycosidases"/>
    <property type="match status" value="1"/>
</dbReference>
<dbReference type="Pfam" id="PF00232">
    <property type="entry name" value="Glyco_hydro_1"/>
    <property type="match status" value="1"/>
</dbReference>
<organism evidence="11">
    <name type="scientific">Arabidopsis thaliana</name>
    <name type="common">Mouse-ear cress</name>
    <dbReference type="NCBI Taxonomy" id="3702"/>
    <lineage>
        <taxon>Eukaryota</taxon>
        <taxon>Viridiplantae</taxon>
        <taxon>Streptophyta</taxon>
        <taxon>Embryophyta</taxon>
        <taxon>Tracheophyta</taxon>
        <taxon>Spermatophyta</taxon>
        <taxon>Magnoliopsida</taxon>
        <taxon>eudicotyledons</taxon>
        <taxon>Gunneridae</taxon>
        <taxon>Pentapetalae</taxon>
        <taxon>rosids</taxon>
        <taxon>malvids</taxon>
        <taxon>Brassicales</taxon>
        <taxon>Brassicaceae</taxon>
        <taxon>Camelineae</taxon>
        <taxon>Arabidopsis</taxon>
    </lineage>
</organism>
<dbReference type="InterPro" id="IPR017853">
    <property type="entry name" value="GH"/>
</dbReference>
<evidence type="ECO:0000256" key="7">
    <source>
        <dbReference type="ARBA" id="ARBA00023180"/>
    </source>
</evidence>
<keyword evidence="11" id="KW-0808">Transferase</keyword>
<dbReference type="ExpressionAtlas" id="A0A139ZPC7">
    <property type="expression patterns" value="baseline and differential"/>
</dbReference>
<dbReference type="InterPro" id="IPR001360">
    <property type="entry name" value="Glyco_hydro_1"/>
</dbReference>
<dbReference type="GO" id="GO:0005975">
    <property type="term" value="P:carbohydrate metabolic process"/>
    <property type="evidence" value="ECO:0007669"/>
    <property type="project" value="InterPro"/>
</dbReference>
<dbReference type="PANTHER" id="PTHR10353">
    <property type="entry name" value="GLYCOSYL HYDROLASE"/>
    <property type="match status" value="1"/>
</dbReference>
<evidence type="ECO:0000256" key="3">
    <source>
        <dbReference type="ARBA" id="ARBA00012744"/>
    </source>
</evidence>
<dbReference type="FunFam" id="3.20.20.80:FF:000069">
    <property type="entry name" value="Beta-glucosidase 1"/>
    <property type="match status" value="1"/>
</dbReference>
<accession>A0A139ZPC7</accession>
<keyword evidence="7" id="KW-0325">Glycoprotein</keyword>
<dbReference type="EMBL" id="KM047910">
    <property type="protein sequence ID" value="AJW76497.1"/>
    <property type="molecule type" value="Genomic_DNA"/>
</dbReference>